<feature type="transmembrane region" description="Helical" evidence="6">
    <location>
        <begin position="345"/>
        <end position="364"/>
    </location>
</feature>
<gene>
    <name evidence="7" type="ORF">JI748_08355</name>
</gene>
<feature type="transmembrane region" description="Helical" evidence="6">
    <location>
        <begin position="285"/>
        <end position="304"/>
    </location>
</feature>
<keyword evidence="8" id="KW-1185">Reference proteome</keyword>
<keyword evidence="2" id="KW-1003">Cell membrane</keyword>
<dbReference type="PANTHER" id="PTHR33529">
    <property type="entry name" value="SLR0882 PROTEIN-RELATED"/>
    <property type="match status" value="1"/>
</dbReference>
<proteinExistence type="predicted"/>
<organism evidence="7 8">
    <name type="scientific">Devosia rhizoryzae</name>
    <dbReference type="NCBI Taxonomy" id="2774137"/>
    <lineage>
        <taxon>Bacteria</taxon>
        <taxon>Pseudomonadati</taxon>
        <taxon>Pseudomonadota</taxon>
        <taxon>Alphaproteobacteria</taxon>
        <taxon>Hyphomicrobiales</taxon>
        <taxon>Devosiaceae</taxon>
        <taxon>Devosia</taxon>
    </lineage>
</organism>
<feature type="transmembrane region" description="Helical" evidence="6">
    <location>
        <begin position="114"/>
        <end position="133"/>
    </location>
</feature>
<feature type="transmembrane region" description="Helical" evidence="6">
    <location>
        <begin position="316"/>
        <end position="333"/>
    </location>
</feature>
<reference evidence="7 8" key="1">
    <citation type="submission" date="2021-01" db="EMBL/GenBank/DDBJ databases">
        <title>Genome seq and assembly of Devosia sp. LEGU1.</title>
        <authorList>
            <person name="Chhetri G."/>
        </authorList>
    </citation>
    <scope>NUCLEOTIDE SEQUENCE [LARGE SCALE GENOMIC DNA]</scope>
    <source>
        <strain evidence="7 8">LEGU1</strain>
    </source>
</reference>
<evidence type="ECO:0000256" key="3">
    <source>
        <dbReference type="ARBA" id="ARBA00022692"/>
    </source>
</evidence>
<evidence type="ECO:0000256" key="4">
    <source>
        <dbReference type="ARBA" id="ARBA00022989"/>
    </source>
</evidence>
<keyword evidence="3 6" id="KW-0812">Transmembrane</keyword>
<feature type="transmembrane region" description="Helical" evidence="6">
    <location>
        <begin position="64"/>
        <end position="93"/>
    </location>
</feature>
<protein>
    <submittedName>
        <fullName evidence="7">LptF/LptG family permease</fullName>
    </submittedName>
</protein>
<evidence type="ECO:0000256" key="2">
    <source>
        <dbReference type="ARBA" id="ARBA00022475"/>
    </source>
</evidence>
<evidence type="ECO:0000256" key="1">
    <source>
        <dbReference type="ARBA" id="ARBA00004651"/>
    </source>
</evidence>
<evidence type="ECO:0000256" key="5">
    <source>
        <dbReference type="ARBA" id="ARBA00023136"/>
    </source>
</evidence>
<dbReference type="PANTHER" id="PTHR33529:SF2">
    <property type="entry name" value="LIPOPOLYSACCHARIDE EXPORT SYSTEM PERMEASE PROTEIN LPTG"/>
    <property type="match status" value="1"/>
</dbReference>
<evidence type="ECO:0000313" key="8">
    <source>
        <dbReference type="Proteomes" id="UP000595857"/>
    </source>
</evidence>
<keyword evidence="4 6" id="KW-1133">Transmembrane helix</keyword>
<name>A0ABX7CED5_9HYPH</name>
<dbReference type="InterPro" id="IPR005495">
    <property type="entry name" value="LptG/LptF_permease"/>
</dbReference>
<keyword evidence="5 6" id="KW-0472">Membrane</keyword>
<sequence>MAGLAEAACADGGSMNHIDRLVLGRLATRIGATVFIFYGLIALVESLDTWRFTYVSEQRGFAMALLMVAMSAVRWTIKTLPVTVLMGAILGLADLKAKHELTVIKASGISIWRVLRAPALVLIVISFFIGIGAETLSTQINRELAPTPPGQVAQLTPPGETWLEQEGDGGTHYVIMARSMSPGGTNLGDVTIFHLGESEVPRLEAPEAILENGHWRLSTASARSPDGPARTLRDVEIPTSSTAAEIRLKLASTEDMTFFEIATLLQRGVSDPAIRSATTMRLVKLLALPLVLTGSLLIAFAFTAGFSRNKQLGASVLYGITLGFVVFVITEMADRAGTTGVLDPVFAAVGPAVVAIVIGVTVLLHKEDGLI</sequence>
<evidence type="ECO:0000256" key="6">
    <source>
        <dbReference type="SAM" id="Phobius"/>
    </source>
</evidence>
<dbReference type="RefSeq" id="WP_201636776.1">
    <property type="nucleotide sequence ID" value="NZ_CP068046.1"/>
</dbReference>
<feature type="transmembrane region" description="Helical" evidence="6">
    <location>
        <begin position="26"/>
        <end position="44"/>
    </location>
</feature>
<evidence type="ECO:0000313" key="7">
    <source>
        <dbReference type="EMBL" id="QQR40975.1"/>
    </source>
</evidence>
<dbReference type="Proteomes" id="UP000595857">
    <property type="component" value="Chromosome"/>
</dbReference>
<comment type="subcellular location">
    <subcellularLocation>
        <location evidence="1">Cell membrane</location>
        <topology evidence="1">Multi-pass membrane protein</topology>
    </subcellularLocation>
</comment>
<dbReference type="Pfam" id="PF03739">
    <property type="entry name" value="LptF_LptG"/>
    <property type="match status" value="1"/>
</dbReference>
<dbReference type="EMBL" id="CP068046">
    <property type="protein sequence ID" value="QQR40975.1"/>
    <property type="molecule type" value="Genomic_DNA"/>
</dbReference>
<accession>A0ABX7CED5</accession>